<protein>
    <submittedName>
        <fullName evidence="1">Uncharacterized protein</fullName>
    </submittedName>
</protein>
<dbReference type="Proteomes" id="UP001156140">
    <property type="component" value="Unassembled WGS sequence"/>
</dbReference>
<dbReference type="AlphaFoldDB" id="A0AA41UEL4"/>
<name>A0AA41UEL4_9HYPH</name>
<dbReference type="EMBL" id="JALAZD010000002">
    <property type="protein sequence ID" value="MCI0128549.1"/>
    <property type="molecule type" value="Genomic_DNA"/>
</dbReference>
<reference evidence="1" key="1">
    <citation type="submission" date="2022-03" db="EMBL/GenBank/DDBJ databases">
        <title>The complete genome sequence of a Methyloterrigena soli.</title>
        <authorList>
            <person name="Zi Z."/>
        </authorList>
    </citation>
    <scope>NUCLEOTIDE SEQUENCE</scope>
    <source>
        <strain evidence="1">M48</strain>
    </source>
</reference>
<keyword evidence="2" id="KW-1185">Reference proteome</keyword>
<proteinExistence type="predicted"/>
<comment type="caution">
    <text evidence="1">The sequence shown here is derived from an EMBL/GenBank/DDBJ whole genome shotgun (WGS) entry which is preliminary data.</text>
</comment>
<evidence type="ECO:0000313" key="1">
    <source>
        <dbReference type="EMBL" id="MCI0128549.1"/>
    </source>
</evidence>
<evidence type="ECO:0000313" key="2">
    <source>
        <dbReference type="Proteomes" id="UP001156140"/>
    </source>
</evidence>
<dbReference type="RefSeq" id="WP_281736673.1">
    <property type="nucleotide sequence ID" value="NZ_JAKETQ010000002.1"/>
</dbReference>
<organism evidence="1 2">
    <name type="scientific">Paradevosia shaoguanensis</name>
    <dbReference type="NCBI Taxonomy" id="1335043"/>
    <lineage>
        <taxon>Bacteria</taxon>
        <taxon>Pseudomonadati</taxon>
        <taxon>Pseudomonadota</taxon>
        <taxon>Alphaproteobacteria</taxon>
        <taxon>Hyphomicrobiales</taxon>
        <taxon>Devosiaceae</taxon>
        <taxon>Paradevosia</taxon>
    </lineage>
</organism>
<sequence>MFLLLVAMTAVAGVAIQGARAGIPPKQFPIADTIAADDPLRSIEEIRDDYRSFGADLPDPINVRDLLAVTDEATAQNLLKVGRLVYRHYIFSNSPARAPSPPEYAEFFESAVPGACDSASAMVRLLMGEKAGYNFNLIAPRESAPIAEVDGPNYGFWGHTSAEFPVQNGSVLIDPTYGFVLVTTASRFSDEVFRTRNYRQFALVSDVSHYDLQHGLIYPRAGLPTASTARSGEVIQPMFPTIAVDGAIRIGRRDGSSDDLLYTMGGWGDHIGYWYEPTISHWQFSVAQPGRYKAIYRLLAGENVVLQTALDIDVSVEGARKIGVTYLPDAENPRAIIVTFDAERQATISFRSNSVSARQIDSIKVKATRSL</sequence>
<gene>
    <name evidence="1" type="ORF">ML536_17080</name>
</gene>
<accession>A0AA41UEL4</accession>